<dbReference type="InterPro" id="IPR036640">
    <property type="entry name" value="ABC1_TM_sf"/>
</dbReference>
<reference evidence="11 12" key="1">
    <citation type="submission" date="2019-01" db="EMBL/GenBank/DDBJ databases">
        <title>Agromyces.</title>
        <authorList>
            <person name="Li J."/>
        </authorList>
    </citation>
    <scope>NUCLEOTIDE SEQUENCE [LARGE SCALE GENOMIC DNA]</scope>
    <source>
        <strain evidence="11 12">DSM 23870</strain>
    </source>
</reference>
<dbReference type="InterPro" id="IPR027417">
    <property type="entry name" value="P-loop_NTPase"/>
</dbReference>
<feature type="domain" description="ABC transmembrane type-1" evidence="9">
    <location>
        <begin position="20"/>
        <end position="301"/>
    </location>
</feature>
<reference evidence="10 13" key="2">
    <citation type="submission" date="2020-07" db="EMBL/GenBank/DDBJ databases">
        <title>Sequencing the genomes of 1000 actinobacteria strains.</title>
        <authorList>
            <person name="Klenk H.-P."/>
        </authorList>
    </citation>
    <scope>NUCLEOTIDE SEQUENCE [LARGE SCALE GENOMIC DNA]</scope>
    <source>
        <strain evidence="10 13">DSM 23870</strain>
    </source>
</reference>
<feature type="transmembrane region" description="Helical" evidence="7">
    <location>
        <begin position="57"/>
        <end position="76"/>
    </location>
</feature>
<dbReference type="InterPro" id="IPR003439">
    <property type="entry name" value="ABC_transporter-like_ATP-bd"/>
</dbReference>
<dbReference type="InterPro" id="IPR011527">
    <property type="entry name" value="ABC1_TM_dom"/>
</dbReference>
<dbReference type="PANTHER" id="PTHR24221">
    <property type="entry name" value="ATP-BINDING CASSETTE SUB-FAMILY B"/>
    <property type="match status" value="1"/>
</dbReference>
<dbReference type="GO" id="GO:0005886">
    <property type="term" value="C:plasma membrane"/>
    <property type="evidence" value="ECO:0007669"/>
    <property type="project" value="UniProtKB-SubCell"/>
</dbReference>
<dbReference type="GO" id="GO:0140359">
    <property type="term" value="F:ABC-type transporter activity"/>
    <property type="evidence" value="ECO:0007669"/>
    <property type="project" value="InterPro"/>
</dbReference>
<dbReference type="Gene3D" id="3.40.50.300">
    <property type="entry name" value="P-loop containing nucleotide triphosphate hydrolases"/>
    <property type="match status" value="1"/>
</dbReference>
<dbReference type="PROSITE" id="PS00211">
    <property type="entry name" value="ABC_TRANSPORTER_1"/>
    <property type="match status" value="1"/>
</dbReference>
<dbReference type="RefSeq" id="WP_129175104.1">
    <property type="nucleotide sequence ID" value="NZ_JACCBI010000001.1"/>
</dbReference>
<dbReference type="EMBL" id="JACCBI010000001">
    <property type="protein sequence ID" value="NYD65970.1"/>
    <property type="molecule type" value="Genomic_DNA"/>
</dbReference>
<dbReference type="Proteomes" id="UP000292686">
    <property type="component" value="Unassembled WGS sequence"/>
</dbReference>
<keyword evidence="3" id="KW-0547">Nucleotide-binding</keyword>
<dbReference type="PROSITE" id="PS50929">
    <property type="entry name" value="ABC_TM1F"/>
    <property type="match status" value="1"/>
</dbReference>
<dbReference type="GO" id="GO:0005524">
    <property type="term" value="F:ATP binding"/>
    <property type="evidence" value="ECO:0007669"/>
    <property type="project" value="UniProtKB-KW"/>
</dbReference>
<evidence type="ECO:0000313" key="13">
    <source>
        <dbReference type="Proteomes" id="UP000581087"/>
    </source>
</evidence>
<evidence type="ECO:0000313" key="11">
    <source>
        <dbReference type="EMBL" id="RXZ86303.1"/>
    </source>
</evidence>
<dbReference type="Pfam" id="PF00005">
    <property type="entry name" value="ABC_tran"/>
    <property type="match status" value="1"/>
</dbReference>
<protein>
    <submittedName>
        <fullName evidence="10">ATP-binding cassette subfamily C protein CydD</fullName>
    </submittedName>
    <submittedName>
        <fullName evidence="11">Thiol reductant ABC exporter subunit CydD</fullName>
    </submittedName>
</protein>
<feature type="transmembrane region" description="Helical" evidence="7">
    <location>
        <begin position="269"/>
        <end position="287"/>
    </location>
</feature>
<dbReference type="InterPro" id="IPR039421">
    <property type="entry name" value="Type_1_exporter"/>
</dbReference>
<dbReference type="GO" id="GO:0016887">
    <property type="term" value="F:ATP hydrolysis activity"/>
    <property type="evidence" value="ECO:0007669"/>
    <property type="project" value="InterPro"/>
</dbReference>
<feature type="transmembrane region" description="Helical" evidence="7">
    <location>
        <begin position="193"/>
        <end position="213"/>
    </location>
</feature>
<sequence>MKPFDPRLLTHSRTASLTLAAGGVVGLAQTFAIIAFAWALAQLVVGAIEGRFEDVTGYVALLAAAVIVRATAAWLWDLTGLAGAARVKAELRSEALGALDRLGPGEVASRSRSDLVTTLGPGLDALDGYFAGYLPQLILTAIATPVLVLTVWLADPLSGIIVTVALPLIPIFMILIGLATQSVQKKQWDALRGLARSFLDLVGGLSTLIVYGRQHRQSARIRSLTEDYRRRTMAVLRVTFLSGFVLELAGSLSVALVAVSIGLRLVEGQMALFVGLFVLILTPEVFLPVRNVGARFHASAEGMTAADDLFAVIEASRASVPTTEAPVEASGDERGLVVRDLRVERDGVPVVDGFDLDAAPGSITMLMGESGAGKSTIVAALLGFAASTGERRFDGRTLRLDDIAWSGQSAGLGAGTVASNIALGAGSIDRALVARCAARVALDGLDPETVIGSDGSGLSGGQAARVAVARALYRWESAGARLLVLDEPSAALDADTEAQLGRTLRDVAASGAVVLVVTHRESLLEYADAIVRVGEDARV</sequence>
<evidence type="ECO:0000256" key="6">
    <source>
        <dbReference type="ARBA" id="ARBA00023136"/>
    </source>
</evidence>
<accession>A0A4Q2M7M3</accession>
<keyword evidence="2 7" id="KW-0812">Transmembrane</keyword>
<dbReference type="NCBIfam" id="TIGR02857">
    <property type="entry name" value="CydD"/>
    <property type="match status" value="1"/>
</dbReference>
<dbReference type="Proteomes" id="UP000581087">
    <property type="component" value="Unassembled WGS sequence"/>
</dbReference>
<keyword evidence="5 7" id="KW-1133">Transmembrane helix</keyword>
<dbReference type="PROSITE" id="PS50893">
    <property type="entry name" value="ABC_TRANSPORTER_2"/>
    <property type="match status" value="1"/>
</dbReference>
<dbReference type="OrthoDB" id="9806127at2"/>
<evidence type="ECO:0000256" key="7">
    <source>
        <dbReference type="SAM" id="Phobius"/>
    </source>
</evidence>
<comment type="subcellular location">
    <subcellularLocation>
        <location evidence="1">Cell membrane</location>
        <topology evidence="1">Multi-pass membrane protein</topology>
    </subcellularLocation>
</comment>
<dbReference type="SMART" id="SM00382">
    <property type="entry name" value="AAA"/>
    <property type="match status" value="1"/>
</dbReference>
<evidence type="ECO:0000256" key="5">
    <source>
        <dbReference type="ARBA" id="ARBA00022989"/>
    </source>
</evidence>
<evidence type="ECO:0000313" key="12">
    <source>
        <dbReference type="Proteomes" id="UP000292686"/>
    </source>
</evidence>
<gene>
    <name evidence="11" type="primary">cydD</name>
    <name evidence="10" type="ORF">BJ972_000489</name>
    <name evidence="11" type="ORF">ESP50_11135</name>
</gene>
<dbReference type="EMBL" id="SDPM01000005">
    <property type="protein sequence ID" value="RXZ86303.1"/>
    <property type="molecule type" value="Genomic_DNA"/>
</dbReference>
<dbReference type="InterPro" id="IPR014216">
    <property type="entry name" value="ABC_transptr_CydD"/>
</dbReference>
<organism evidence="11 12">
    <name type="scientific">Agromyces atrinae</name>
    <dbReference type="NCBI Taxonomy" id="592376"/>
    <lineage>
        <taxon>Bacteria</taxon>
        <taxon>Bacillati</taxon>
        <taxon>Actinomycetota</taxon>
        <taxon>Actinomycetes</taxon>
        <taxon>Micrococcales</taxon>
        <taxon>Microbacteriaceae</taxon>
        <taxon>Agromyces</taxon>
    </lineage>
</organism>
<feature type="domain" description="ABC transporter" evidence="8">
    <location>
        <begin position="336"/>
        <end position="539"/>
    </location>
</feature>
<evidence type="ECO:0000256" key="4">
    <source>
        <dbReference type="ARBA" id="ARBA00022840"/>
    </source>
</evidence>
<evidence type="ECO:0000259" key="8">
    <source>
        <dbReference type="PROSITE" id="PS50893"/>
    </source>
</evidence>
<dbReference type="PANTHER" id="PTHR24221:SF590">
    <property type="entry name" value="COMPONENT LINKED WITH THE ASSEMBLY OF CYTOCHROME' TRANSPORT TRANSMEMBRANE ATP-BINDING PROTEIN ABC TRANSPORTER CYDD-RELATED"/>
    <property type="match status" value="1"/>
</dbReference>
<dbReference type="Gene3D" id="1.20.1560.10">
    <property type="entry name" value="ABC transporter type 1, transmembrane domain"/>
    <property type="match status" value="1"/>
</dbReference>
<dbReference type="GO" id="GO:0042883">
    <property type="term" value="P:cysteine transport"/>
    <property type="evidence" value="ECO:0007669"/>
    <property type="project" value="InterPro"/>
</dbReference>
<keyword evidence="6 7" id="KW-0472">Membrane</keyword>
<dbReference type="SUPFAM" id="SSF90123">
    <property type="entry name" value="ABC transporter transmembrane region"/>
    <property type="match status" value="1"/>
</dbReference>
<evidence type="ECO:0000259" key="9">
    <source>
        <dbReference type="PROSITE" id="PS50929"/>
    </source>
</evidence>
<comment type="caution">
    <text evidence="11">The sequence shown here is derived from an EMBL/GenBank/DDBJ whole genome shotgun (WGS) entry which is preliminary data.</text>
</comment>
<evidence type="ECO:0000313" key="10">
    <source>
        <dbReference type="EMBL" id="NYD65970.1"/>
    </source>
</evidence>
<dbReference type="CDD" id="cd18584">
    <property type="entry name" value="ABC_6TM_AarD_CydD"/>
    <property type="match status" value="1"/>
</dbReference>
<dbReference type="SUPFAM" id="SSF52540">
    <property type="entry name" value="P-loop containing nucleoside triphosphate hydrolases"/>
    <property type="match status" value="1"/>
</dbReference>
<evidence type="ECO:0000256" key="1">
    <source>
        <dbReference type="ARBA" id="ARBA00004651"/>
    </source>
</evidence>
<name>A0A4Q2M7M3_9MICO</name>
<feature type="transmembrane region" description="Helical" evidence="7">
    <location>
        <begin position="20"/>
        <end position="45"/>
    </location>
</feature>
<keyword evidence="4 10" id="KW-0067">ATP-binding</keyword>
<evidence type="ECO:0000256" key="3">
    <source>
        <dbReference type="ARBA" id="ARBA00022741"/>
    </source>
</evidence>
<dbReference type="InterPro" id="IPR003593">
    <property type="entry name" value="AAA+_ATPase"/>
</dbReference>
<evidence type="ECO:0000256" key="2">
    <source>
        <dbReference type="ARBA" id="ARBA00022692"/>
    </source>
</evidence>
<feature type="transmembrane region" description="Helical" evidence="7">
    <location>
        <begin position="160"/>
        <end position="181"/>
    </location>
</feature>
<keyword evidence="12" id="KW-1185">Reference proteome</keyword>
<feature type="transmembrane region" description="Helical" evidence="7">
    <location>
        <begin position="133"/>
        <end position="153"/>
    </location>
</feature>
<dbReference type="InterPro" id="IPR017871">
    <property type="entry name" value="ABC_transporter-like_CS"/>
</dbReference>
<feature type="transmembrane region" description="Helical" evidence="7">
    <location>
        <begin position="234"/>
        <end position="263"/>
    </location>
</feature>
<dbReference type="Pfam" id="PF00664">
    <property type="entry name" value="ABC_membrane"/>
    <property type="match status" value="1"/>
</dbReference>
<dbReference type="AlphaFoldDB" id="A0A4Q2M7M3"/>
<proteinExistence type="predicted"/>